<sequence length="161" mass="17532">MKGKPIKAAMAPRTSVYSYRQMLRQATPMERVKLERRGVPAEIIKVLLTEFGMTTGAVQKLAGIPKSTYTKKIREKAPFAGTPGQSVIGLLDLVNMVEDMLKDMPDMAVPPGFSAEKWVAEWVERPQPALGGVAPIDIMDTPTGRASVMKLLGSLQSGAYQ</sequence>
<name>A0A1M4U022_9GAMM</name>
<gene>
    <name evidence="3" type="ORF">SAMN02745204_00566</name>
</gene>
<dbReference type="GO" id="GO:0003677">
    <property type="term" value="F:DNA binding"/>
    <property type="evidence" value="ECO:0007669"/>
    <property type="project" value="InterPro"/>
</dbReference>
<organism evidence="3 4">
    <name type="scientific">Thermomonas hydrothermalis</name>
    <dbReference type="NCBI Taxonomy" id="213588"/>
    <lineage>
        <taxon>Bacteria</taxon>
        <taxon>Pseudomonadati</taxon>
        <taxon>Pseudomonadota</taxon>
        <taxon>Gammaproteobacteria</taxon>
        <taxon>Lysobacterales</taxon>
        <taxon>Lysobacteraceae</taxon>
        <taxon>Thermomonas</taxon>
    </lineage>
</organism>
<dbReference type="Pfam" id="PF09722">
    <property type="entry name" value="Xre_MbcA_ParS_C"/>
    <property type="match status" value="1"/>
</dbReference>
<evidence type="ECO:0000313" key="3">
    <source>
        <dbReference type="EMBL" id="SHE49944.1"/>
    </source>
</evidence>
<dbReference type="Proteomes" id="UP000242857">
    <property type="component" value="Unassembled WGS sequence"/>
</dbReference>
<feature type="domain" description="Antitoxin Xre-like helix-turn-helix" evidence="2">
    <location>
        <begin position="30"/>
        <end position="78"/>
    </location>
</feature>
<feature type="domain" description="Antitoxin Xre/MbcA/ParS-like toxin-binding" evidence="1">
    <location>
        <begin position="115"/>
        <end position="158"/>
    </location>
</feature>
<proteinExistence type="predicted"/>
<dbReference type="Pfam" id="PF20432">
    <property type="entry name" value="Xre-like-HTH"/>
    <property type="match status" value="1"/>
</dbReference>
<dbReference type="InterPro" id="IPR046847">
    <property type="entry name" value="Xre-like_HTH"/>
</dbReference>
<evidence type="ECO:0000259" key="1">
    <source>
        <dbReference type="Pfam" id="PF09722"/>
    </source>
</evidence>
<dbReference type="EMBL" id="FQUK01000006">
    <property type="protein sequence ID" value="SHE49944.1"/>
    <property type="molecule type" value="Genomic_DNA"/>
</dbReference>
<evidence type="ECO:0000259" key="2">
    <source>
        <dbReference type="Pfam" id="PF20432"/>
    </source>
</evidence>
<keyword evidence="4" id="KW-1185">Reference proteome</keyword>
<accession>A0A1M4U022</accession>
<dbReference type="InterPro" id="IPR024467">
    <property type="entry name" value="Xre/MbcA/ParS-like_toxin-bd"/>
</dbReference>
<protein>
    <submittedName>
        <fullName evidence="3">Uncharacterized conserved protein, DUF2384 family</fullName>
    </submittedName>
</protein>
<dbReference type="STRING" id="213588.SAMN02745204_00566"/>
<reference evidence="4" key="1">
    <citation type="submission" date="2016-11" db="EMBL/GenBank/DDBJ databases">
        <authorList>
            <person name="Varghese N."/>
            <person name="Submissions S."/>
        </authorList>
    </citation>
    <scope>NUCLEOTIDE SEQUENCE [LARGE SCALE GENOMIC DNA]</scope>
    <source>
        <strain evidence="4">DSM 14834</strain>
    </source>
</reference>
<evidence type="ECO:0000313" key="4">
    <source>
        <dbReference type="Proteomes" id="UP000242857"/>
    </source>
</evidence>
<dbReference type="AlphaFoldDB" id="A0A1M4U022"/>